<accession>A0A0D2PCM8</accession>
<dbReference type="EMBL" id="CM001746">
    <property type="protein sequence ID" value="KJB43522.1"/>
    <property type="molecule type" value="Genomic_DNA"/>
</dbReference>
<dbReference type="Proteomes" id="UP000032304">
    <property type="component" value="Chromosome 7"/>
</dbReference>
<organism evidence="1 2">
    <name type="scientific">Gossypium raimondii</name>
    <name type="common">Peruvian cotton</name>
    <name type="synonym">Gossypium klotzschianum subsp. raimondii</name>
    <dbReference type="NCBI Taxonomy" id="29730"/>
    <lineage>
        <taxon>Eukaryota</taxon>
        <taxon>Viridiplantae</taxon>
        <taxon>Streptophyta</taxon>
        <taxon>Embryophyta</taxon>
        <taxon>Tracheophyta</taxon>
        <taxon>Spermatophyta</taxon>
        <taxon>Magnoliopsida</taxon>
        <taxon>eudicotyledons</taxon>
        <taxon>Gunneridae</taxon>
        <taxon>Pentapetalae</taxon>
        <taxon>rosids</taxon>
        <taxon>malvids</taxon>
        <taxon>Malvales</taxon>
        <taxon>Malvaceae</taxon>
        <taxon>Malvoideae</taxon>
        <taxon>Gossypium</taxon>
    </lineage>
</organism>
<proteinExistence type="predicted"/>
<evidence type="ECO:0000313" key="2">
    <source>
        <dbReference type="Proteomes" id="UP000032304"/>
    </source>
</evidence>
<dbReference type="Gramene" id="KJB43522">
    <property type="protein sequence ID" value="KJB43522"/>
    <property type="gene ID" value="B456_007G204300"/>
</dbReference>
<dbReference type="AlphaFoldDB" id="A0A0D2PCM8"/>
<dbReference type="OMA" id="HTMHDYL"/>
<reference evidence="1 2" key="1">
    <citation type="journal article" date="2012" name="Nature">
        <title>Repeated polyploidization of Gossypium genomes and the evolution of spinnable cotton fibres.</title>
        <authorList>
            <person name="Paterson A.H."/>
            <person name="Wendel J.F."/>
            <person name="Gundlach H."/>
            <person name="Guo H."/>
            <person name="Jenkins J."/>
            <person name="Jin D."/>
            <person name="Llewellyn D."/>
            <person name="Showmaker K.C."/>
            <person name="Shu S."/>
            <person name="Udall J."/>
            <person name="Yoo M.J."/>
            <person name="Byers R."/>
            <person name="Chen W."/>
            <person name="Doron-Faigenboim A."/>
            <person name="Duke M.V."/>
            <person name="Gong L."/>
            <person name="Grimwood J."/>
            <person name="Grover C."/>
            <person name="Grupp K."/>
            <person name="Hu G."/>
            <person name="Lee T.H."/>
            <person name="Li J."/>
            <person name="Lin L."/>
            <person name="Liu T."/>
            <person name="Marler B.S."/>
            <person name="Page J.T."/>
            <person name="Roberts A.W."/>
            <person name="Romanel E."/>
            <person name="Sanders W.S."/>
            <person name="Szadkowski E."/>
            <person name="Tan X."/>
            <person name="Tang H."/>
            <person name="Xu C."/>
            <person name="Wang J."/>
            <person name="Wang Z."/>
            <person name="Zhang D."/>
            <person name="Zhang L."/>
            <person name="Ashrafi H."/>
            <person name="Bedon F."/>
            <person name="Bowers J.E."/>
            <person name="Brubaker C.L."/>
            <person name="Chee P.W."/>
            <person name="Das S."/>
            <person name="Gingle A.R."/>
            <person name="Haigler C.H."/>
            <person name="Harker D."/>
            <person name="Hoffmann L.V."/>
            <person name="Hovav R."/>
            <person name="Jones D.C."/>
            <person name="Lemke C."/>
            <person name="Mansoor S."/>
            <person name="ur Rahman M."/>
            <person name="Rainville L.N."/>
            <person name="Rambani A."/>
            <person name="Reddy U.K."/>
            <person name="Rong J.K."/>
            <person name="Saranga Y."/>
            <person name="Scheffler B.E."/>
            <person name="Scheffler J.A."/>
            <person name="Stelly D.M."/>
            <person name="Triplett B.A."/>
            <person name="Van Deynze A."/>
            <person name="Vaslin M.F."/>
            <person name="Waghmare V.N."/>
            <person name="Walford S.A."/>
            <person name="Wright R.J."/>
            <person name="Zaki E.A."/>
            <person name="Zhang T."/>
            <person name="Dennis E.S."/>
            <person name="Mayer K.F."/>
            <person name="Peterson D.G."/>
            <person name="Rokhsar D.S."/>
            <person name="Wang X."/>
            <person name="Schmutz J."/>
        </authorList>
    </citation>
    <scope>NUCLEOTIDE SEQUENCE [LARGE SCALE GENOMIC DNA]</scope>
</reference>
<gene>
    <name evidence="1" type="ORF">B456_007G204300</name>
</gene>
<name>A0A0D2PCM8_GOSRA</name>
<dbReference type="eggNOG" id="KOG0017">
    <property type="taxonomic scope" value="Eukaryota"/>
</dbReference>
<evidence type="ECO:0000313" key="1">
    <source>
        <dbReference type="EMBL" id="KJB43522.1"/>
    </source>
</evidence>
<protein>
    <submittedName>
        <fullName evidence="1">Uncharacterized protein</fullName>
    </submittedName>
</protein>
<keyword evidence="2" id="KW-1185">Reference proteome</keyword>
<sequence>MDEIEKAPDENDIRKVHTMHDYLQPSQNSTPSCFVLLLNANNFRFKLGVITLLPNFLGLEFKSPYLHLKDFDEVCAIFNDPPYANEIDKLKLFPLSLKDKVKIGFKNLKPRSIGTSQEMQTKFLKKFFQHKRPMLSKNRFKISCKIQMNHFFNVGNVSKIC</sequence>